<feature type="transmembrane region" description="Helical" evidence="6">
    <location>
        <begin position="117"/>
        <end position="134"/>
    </location>
</feature>
<dbReference type="PANTHER" id="PTHR31585:SF6">
    <property type="entry name" value="FOLATE-BIOPTERIN TRANSPORTER 2-RELATED"/>
    <property type="match status" value="1"/>
</dbReference>
<dbReference type="InterPro" id="IPR039309">
    <property type="entry name" value="BT1"/>
</dbReference>
<keyword evidence="4 6" id="KW-1133">Transmembrane helix</keyword>
<evidence type="ECO:0000256" key="6">
    <source>
        <dbReference type="SAM" id="Phobius"/>
    </source>
</evidence>
<accession>A0A8T1Z0K8</accession>
<name>A0A8T1Z0K8_9BRAS</name>
<keyword evidence="3 6" id="KW-0812">Transmembrane</keyword>
<evidence type="ECO:0000256" key="3">
    <source>
        <dbReference type="ARBA" id="ARBA00022692"/>
    </source>
</evidence>
<evidence type="ECO:0000256" key="4">
    <source>
        <dbReference type="ARBA" id="ARBA00022989"/>
    </source>
</evidence>
<comment type="subcellular location">
    <subcellularLocation>
        <location evidence="1">Membrane</location>
        <topology evidence="1">Multi-pass membrane protein</topology>
    </subcellularLocation>
</comment>
<feature type="transmembrane region" description="Helical" evidence="6">
    <location>
        <begin position="268"/>
        <end position="290"/>
    </location>
</feature>
<feature type="transmembrane region" description="Helical" evidence="6">
    <location>
        <begin position="41"/>
        <end position="63"/>
    </location>
</feature>
<evidence type="ECO:0000313" key="7">
    <source>
        <dbReference type="EMBL" id="KAG7551842.1"/>
    </source>
</evidence>
<evidence type="ECO:0000313" key="8">
    <source>
        <dbReference type="Proteomes" id="UP000694240"/>
    </source>
</evidence>
<keyword evidence="2" id="KW-0813">Transport</keyword>
<dbReference type="EMBL" id="JAEFBK010000011">
    <property type="protein sequence ID" value="KAG7551842.1"/>
    <property type="molecule type" value="Genomic_DNA"/>
</dbReference>
<feature type="transmembrane region" description="Helical" evidence="6">
    <location>
        <begin position="237"/>
        <end position="256"/>
    </location>
</feature>
<dbReference type="AlphaFoldDB" id="A0A8T1Z0K8"/>
<keyword evidence="5 6" id="KW-0472">Membrane</keyword>
<comment type="caution">
    <text evidence="7">The sequence shown here is derived from an EMBL/GenBank/DDBJ whole genome shotgun (WGS) entry which is preliminary data.</text>
</comment>
<feature type="transmembrane region" description="Helical" evidence="6">
    <location>
        <begin position="204"/>
        <end position="225"/>
    </location>
</feature>
<keyword evidence="8" id="KW-1185">Reference proteome</keyword>
<sequence>MKIEQQNIGNNGSINVGERESKLRNVVCGPMRWLKMLASQLHWSYVFGLVSVYGINQGFGYSLGRVATDYYMKDVQKVQPSKSQALNTITRIPWIIKPLWGILTDVVPINGFHRRPYFILAGVFGVVSLLFISLRSNLHLYLALFWMTNIKCCNGDCGYLMPLNLLHWSTSWFLHEWHLSSSCWLQGKAMWRTMKCSNVWRPSLYMYISLALGFDIQEGLSYWFTDSNDGSLFAQETVGFILSIGPIGSILGVLLYNLVLKDHPFRSLFWWTQLLFALSGMFDLILVLRLNLKFGLPDYLFIVVDEIVSQMIERLKWMPLLVFNTKLCPHGIEGTFFTLLMSIDNAGLMTSSWLGGILLHVLKVTRTEFGNLWLAVLVKNVMRLLPLCFLFLVPKGNQKTFKLPNEIMGEDSENENLINSANSL</sequence>
<evidence type="ECO:0000256" key="1">
    <source>
        <dbReference type="ARBA" id="ARBA00004141"/>
    </source>
</evidence>
<evidence type="ECO:0000256" key="2">
    <source>
        <dbReference type="ARBA" id="ARBA00022448"/>
    </source>
</evidence>
<gene>
    <name evidence="7" type="ORF">ISN45_Aa06g024740</name>
</gene>
<proteinExistence type="predicted"/>
<dbReference type="PANTHER" id="PTHR31585">
    <property type="entry name" value="FOLATE-BIOPTERIN TRANSPORTER 1, CHLOROPLASTIC"/>
    <property type="match status" value="1"/>
</dbReference>
<evidence type="ECO:0000256" key="5">
    <source>
        <dbReference type="ARBA" id="ARBA00023136"/>
    </source>
</evidence>
<dbReference type="Proteomes" id="UP000694240">
    <property type="component" value="Chromosome 11"/>
</dbReference>
<reference evidence="7 8" key="1">
    <citation type="submission" date="2020-12" db="EMBL/GenBank/DDBJ databases">
        <title>Concerted genomic and epigenomic changes stabilize Arabidopsis allopolyploids.</title>
        <authorList>
            <person name="Chen Z."/>
        </authorList>
    </citation>
    <scope>NUCLEOTIDE SEQUENCE [LARGE SCALE GENOMIC DNA]</scope>
    <source>
        <strain evidence="7">Allo738</strain>
        <tissue evidence="7">Leaf</tissue>
    </source>
</reference>
<protein>
    <submittedName>
        <fullName evidence="7">Biopterin transporter family</fullName>
    </submittedName>
</protein>
<dbReference type="CDD" id="cd17484">
    <property type="entry name" value="MFS_FBT"/>
    <property type="match status" value="1"/>
</dbReference>
<dbReference type="GO" id="GO:0016020">
    <property type="term" value="C:membrane"/>
    <property type="evidence" value="ECO:0007669"/>
    <property type="project" value="UniProtKB-SubCell"/>
</dbReference>
<organism evidence="7 8">
    <name type="scientific">Arabidopsis thaliana x Arabidopsis arenosa</name>
    <dbReference type="NCBI Taxonomy" id="1240361"/>
    <lineage>
        <taxon>Eukaryota</taxon>
        <taxon>Viridiplantae</taxon>
        <taxon>Streptophyta</taxon>
        <taxon>Embryophyta</taxon>
        <taxon>Tracheophyta</taxon>
        <taxon>Spermatophyta</taxon>
        <taxon>Magnoliopsida</taxon>
        <taxon>eudicotyledons</taxon>
        <taxon>Gunneridae</taxon>
        <taxon>Pentapetalae</taxon>
        <taxon>rosids</taxon>
        <taxon>malvids</taxon>
        <taxon>Brassicales</taxon>
        <taxon>Brassicaceae</taxon>
        <taxon>Camelineae</taxon>
        <taxon>Arabidopsis</taxon>
    </lineage>
</organism>
<feature type="transmembrane region" description="Helical" evidence="6">
    <location>
        <begin position="372"/>
        <end position="393"/>
    </location>
</feature>
<dbReference type="Pfam" id="PF03092">
    <property type="entry name" value="BT1"/>
    <property type="match status" value="2"/>
</dbReference>